<accession>A0A9P6L1B9</accession>
<dbReference type="AlphaFoldDB" id="A0A9P6L1B9"/>
<name>A0A9P6L1B9_9AGAM</name>
<reference evidence="1" key="2">
    <citation type="submission" date="2020-11" db="EMBL/GenBank/DDBJ databases">
        <authorList>
            <consortium name="DOE Joint Genome Institute"/>
            <person name="Kuo A."/>
            <person name="Miyauchi S."/>
            <person name="Kiss E."/>
            <person name="Drula E."/>
            <person name="Kohler A."/>
            <person name="Sanchez-Garcia M."/>
            <person name="Andreopoulos B."/>
            <person name="Barry K.W."/>
            <person name="Bonito G."/>
            <person name="Buee M."/>
            <person name="Carver A."/>
            <person name="Chen C."/>
            <person name="Cichocki N."/>
            <person name="Clum A."/>
            <person name="Culley D."/>
            <person name="Crous P.W."/>
            <person name="Fauchery L."/>
            <person name="Girlanda M."/>
            <person name="Hayes R."/>
            <person name="Keri Z."/>
            <person name="Labutti K."/>
            <person name="Lipzen A."/>
            <person name="Lombard V."/>
            <person name="Magnuson J."/>
            <person name="Maillard F."/>
            <person name="Morin E."/>
            <person name="Murat C."/>
            <person name="Nolan M."/>
            <person name="Ohm R."/>
            <person name="Pangilinan J."/>
            <person name="Pereira M."/>
            <person name="Perotto S."/>
            <person name="Peter M."/>
            <person name="Riley R."/>
            <person name="Sitrit Y."/>
            <person name="Stielow B."/>
            <person name="Szollosi G."/>
            <person name="Zifcakova L."/>
            <person name="Stursova M."/>
            <person name="Spatafora J.W."/>
            <person name="Tedersoo L."/>
            <person name="Vaario L.-M."/>
            <person name="Yamada A."/>
            <person name="Yan M."/>
            <person name="Wang P."/>
            <person name="Xu J."/>
            <person name="Bruns T."/>
            <person name="Baldrian P."/>
            <person name="Vilgalys R."/>
            <person name="Henrissat B."/>
            <person name="Grigoriev I.V."/>
            <person name="Hibbett D."/>
            <person name="Nagy L.G."/>
            <person name="Martin F.M."/>
        </authorList>
    </citation>
    <scope>NUCLEOTIDE SEQUENCE</scope>
    <source>
        <strain evidence="1">UH-Tt-Lm1</strain>
    </source>
</reference>
<comment type="caution">
    <text evidence="1">The sequence shown here is derived from an EMBL/GenBank/DDBJ whole genome shotgun (WGS) entry which is preliminary data.</text>
</comment>
<gene>
    <name evidence="1" type="ORF">BJ322DRAFT_507481</name>
</gene>
<evidence type="ECO:0000313" key="1">
    <source>
        <dbReference type="EMBL" id="KAF9778251.1"/>
    </source>
</evidence>
<reference evidence="1" key="1">
    <citation type="journal article" date="2020" name="Nat. Commun.">
        <title>Large-scale genome sequencing of mycorrhizal fungi provides insights into the early evolution of symbiotic traits.</title>
        <authorList>
            <person name="Miyauchi S."/>
            <person name="Kiss E."/>
            <person name="Kuo A."/>
            <person name="Drula E."/>
            <person name="Kohler A."/>
            <person name="Sanchez-Garcia M."/>
            <person name="Morin E."/>
            <person name="Andreopoulos B."/>
            <person name="Barry K.W."/>
            <person name="Bonito G."/>
            <person name="Buee M."/>
            <person name="Carver A."/>
            <person name="Chen C."/>
            <person name="Cichocki N."/>
            <person name="Clum A."/>
            <person name="Culley D."/>
            <person name="Crous P.W."/>
            <person name="Fauchery L."/>
            <person name="Girlanda M."/>
            <person name="Hayes R.D."/>
            <person name="Keri Z."/>
            <person name="LaButti K."/>
            <person name="Lipzen A."/>
            <person name="Lombard V."/>
            <person name="Magnuson J."/>
            <person name="Maillard F."/>
            <person name="Murat C."/>
            <person name="Nolan M."/>
            <person name="Ohm R.A."/>
            <person name="Pangilinan J."/>
            <person name="Pereira M.F."/>
            <person name="Perotto S."/>
            <person name="Peter M."/>
            <person name="Pfister S."/>
            <person name="Riley R."/>
            <person name="Sitrit Y."/>
            <person name="Stielow J.B."/>
            <person name="Szollosi G."/>
            <person name="Zifcakova L."/>
            <person name="Stursova M."/>
            <person name="Spatafora J.W."/>
            <person name="Tedersoo L."/>
            <person name="Vaario L.M."/>
            <person name="Yamada A."/>
            <person name="Yan M."/>
            <person name="Wang P."/>
            <person name="Xu J."/>
            <person name="Bruns T."/>
            <person name="Baldrian P."/>
            <person name="Vilgalys R."/>
            <person name="Dunand C."/>
            <person name="Henrissat B."/>
            <person name="Grigoriev I.V."/>
            <person name="Hibbett D."/>
            <person name="Nagy L.G."/>
            <person name="Martin F.M."/>
        </authorList>
    </citation>
    <scope>NUCLEOTIDE SEQUENCE</scope>
    <source>
        <strain evidence="1">UH-Tt-Lm1</strain>
    </source>
</reference>
<dbReference type="Proteomes" id="UP000736335">
    <property type="component" value="Unassembled WGS sequence"/>
</dbReference>
<sequence>MPFSTDDSWPAGLLTIFEICRNKNKPLENRYYGPYDKLLNYCFGDSFTFFVAPQKYFDEDAVRDDGLDFIVFFIVFDADRRPVLMAGIKDDSWAGNASRRLQADEQLRDRYDIMFDTCALPRLWGLSLLGTSVRVYHGDVATRDVTPPYQPRPHESYNVPSGFLEGGWNICRYPFAGRIQQNEGDRCGYHHRHCCFVAVPL</sequence>
<organism evidence="1 2">
    <name type="scientific">Thelephora terrestris</name>
    <dbReference type="NCBI Taxonomy" id="56493"/>
    <lineage>
        <taxon>Eukaryota</taxon>
        <taxon>Fungi</taxon>
        <taxon>Dikarya</taxon>
        <taxon>Basidiomycota</taxon>
        <taxon>Agaricomycotina</taxon>
        <taxon>Agaricomycetes</taxon>
        <taxon>Thelephorales</taxon>
        <taxon>Thelephoraceae</taxon>
        <taxon>Thelephora</taxon>
    </lineage>
</organism>
<evidence type="ECO:0000313" key="2">
    <source>
        <dbReference type="Proteomes" id="UP000736335"/>
    </source>
</evidence>
<keyword evidence="2" id="KW-1185">Reference proteome</keyword>
<dbReference type="EMBL" id="WIUZ02000024">
    <property type="protein sequence ID" value="KAF9778251.1"/>
    <property type="molecule type" value="Genomic_DNA"/>
</dbReference>
<proteinExistence type="predicted"/>
<dbReference type="OrthoDB" id="3255221at2759"/>
<protein>
    <submittedName>
        <fullName evidence="1">Uncharacterized protein</fullName>
    </submittedName>
</protein>